<protein>
    <submittedName>
        <fullName evidence="2">Uncharacterized protein</fullName>
    </submittedName>
</protein>
<evidence type="ECO:0000313" key="1">
    <source>
        <dbReference type="Proteomes" id="UP000887580"/>
    </source>
</evidence>
<name>A0AC35FQ53_9BILA</name>
<accession>A0AC35FQ53</accession>
<dbReference type="WBParaSite" id="PS1159_v2.g19702.t1">
    <property type="protein sequence ID" value="PS1159_v2.g19702.t1"/>
    <property type="gene ID" value="PS1159_v2.g19702"/>
</dbReference>
<sequence>MTSSRGNKADNLRYGADNASSFVPPIGILIPPDDPPTTSNAAPASSTTNTSNAFGHSYYAVASNAAVQSSNTDASNVQSAGDTSGLNSSNSKTFVNEPAESSRRSSVNEEMAKLHDVELEKLQKETADLTLQEVQKKADEDKLKLQYEQLLAQMKEMDRQAAIVQQEKEDIARKRAENAAKLQKQQEEKEAEREKLQQQQPTEEKPATAANQQSASRLHPSEIRVQRNLQPVNASQRGGRGPSTSPTSDDCGYNFSRPASRQSTCVSTANTCYKSGKCGIFKKIESQLQTPDRSLASYAKNDRVHEIYVYKNEILFKFCSGQRVYIPKFATSLSNFLRQHSSIPAISFNAPFELHSTFFNDEIPWAHFLHKVIDFTMNGQWHKNAILRLIPQMPNLQYFYSHECTMPTVSVRDLFNTLPHLRNATIDTRQTFNATFTSALKNSTKPCDFVTDKITVLTDSTPDDTYIQILRDNGFTATSTFTYIRDDQRYATFDRQDAHGQYFTVGFRMGDS</sequence>
<reference evidence="2" key="1">
    <citation type="submission" date="2022-11" db="UniProtKB">
        <authorList>
            <consortium name="WormBaseParasite"/>
        </authorList>
    </citation>
    <scope>IDENTIFICATION</scope>
</reference>
<organism evidence="1 2">
    <name type="scientific">Panagrolaimus sp. PS1159</name>
    <dbReference type="NCBI Taxonomy" id="55785"/>
    <lineage>
        <taxon>Eukaryota</taxon>
        <taxon>Metazoa</taxon>
        <taxon>Ecdysozoa</taxon>
        <taxon>Nematoda</taxon>
        <taxon>Chromadorea</taxon>
        <taxon>Rhabditida</taxon>
        <taxon>Tylenchina</taxon>
        <taxon>Panagrolaimomorpha</taxon>
        <taxon>Panagrolaimoidea</taxon>
        <taxon>Panagrolaimidae</taxon>
        <taxon>Panagrolaimus</taxon>
    </lineage>
</organism>
<evidence type="ECO:0000313" key="2">
    <source>
        <dbReference type="WBParaSite" id="PS1159_v2.g19702.t1"/>
    </source>
</evidence>
<dbReference type="Proteomes" id="UP000887580">
    <property type="component" value="Unplaced"/>
</dbReference>
<proteinExistence type="predicted"/>